<dbReference type="EMBL" id="JAFJYH010000149">
    <property type="protein sequence ID" value="KAG4417630.1"/>
    <property type="molecule type" value="Genomic_DNA"/>
</dbReference>
<evidence type="ECO:0000313" key="10">
    <source>
        <dbReference type="EMBL" id="KAG4417630.1"/>
    </source>
</evidence>
<evidence type="ECO:0000256" key="3">
    <source>
        <dbReference type="ARBA" id="ARBA00022448"/>
    </source>
</evidence>
<dbReference type="InterPro" id="IPR005828">
    <property type="entry name" value="MFS_sugar_transport-like"/>
</dbReference>
<feature type="transmembrane region" description="Helical" evidence="8">
    <location>
        <begin position="384"/>
        <end position="402"/>
    </location>
</feature>
<dbReference type="AlphaFoldDB" id="A0A8H7T9W9"/>
<feature type="transmembrane region" description="Helical" evidence="8">
    <location>
        <begin position="414"/>
        <end position="438"/>
    </location>
</feature>
<dbReference type="PROSITE" id="PS00217">
    <property type="entry name" value="SUGAR_TRANSPORT_2"/>
    <property type="match status" value="1"/>
</dbReference>
<feature type="transmembrane region" description="Helical" evidence="8">
    <location>
        <begin position="234"/>
        <end position="255"/>
    </location>
</feature>
<evidence type="ECO:0000256" key="5">
    <source>
        <dbReference type="ARBA" id="ARBA00022989"/>
    </source>
</evidence>
<dbReference type="PROSITE" id="PS50850">
    <property type="entry name" value="MFS"/>
    <property type="match status" value="1"/>
</dbReference>
<accession>A0A8H7T9W9</accession>
<evidence type="ECO:0000256" key="1">
    <source>
        <dbReference type="ARBA" id="ARBA00004141"/>
    </source>
</evidence>
<keyword evidence="11" id="KW-1185">Reference proteome</keyword>
<dbReference type="InterPro" id="IPR003663">
    <property type="entry name" value="Sugar/inositol_transpt"/>
</dbReference>
<dbReference type="PANTHER" id="PTHR48022">
    <property type="entry name" value="PLASTIDIC GLUCOSE TRANSPORTER 4"/>
    <property type="match status" value="1"/>
</dbReference>
<gene>
    <name evidence="10" type="ORF">IFR04_009200</name>
</gene>
<dbReference type="NCBIfam" id="TIGR00879">
    <property type="entry name" value="SP"/>
    <property type="match status" value="1"/>
</dbReference>
<comment type="subcellular location">
    <subcellularLocation>
        <location evidence="1">Membrane</location>
        <topology evidence="1">Multi-pass membrane protein</topology>
    </subcellularLocation>
</comment>
<evidence type="ECO:0000256" key="2">
    <source>
        <dbReference type="ARBA" id="ARBA00010992"/>
    </source>
</evidence>
<keyword evidence="6 8" id="KW-0472">Membrane</keyword>
<dbReference type="PANTHER" id="PTHR48022:SF2">
    <property type="entry name" value="PLASTIDIC GLUCOSE TRANSPORTER 4"/>
    <property type="match status" value="1"/>
</dbReference>
<keyword evidence="5 8" id="KW-1133">Transmembrane helix</keyword>
<feature type="transmembrane region" description="Helical" evidence="8">
    <location>
        <begin position="161"/>
        <end position="183"/>
    </location>
</feature>
<evidence type="ECO:0000256" key="8">
    <source>
        <dbReference type="SAM" id="Phobius"/>
    </source>
</evidence>
<feature type="transmembrane region" description="Helical" evidence="8">
    <location>
        <begin position="486"/>
        <end position="502"/>
    </location>
</feature>
<dbReference type="GO" id="GO:0016020">
    <property type="term" value="C:membrane"/>
    <property type="evidence" value="ECO:0007669"/>
    <property type="project" value="UniProtKB-SubCell"/>
</dbReference>
<protein>
    <recommendedName>
        <fullName evidence="9">Major facilitator superfamily (MFS) profile domain-containing protein</fullName>
    </recommendedName>
</protein>
<dbReference type="Proteomes" id="UP000664132">
    <property type="component" value="Unassembled WGS sequence"/>
</dbReference>
<dbReference type="OrthoDB" id="6612291at2759"/>
<comment type="caution">
    <text evidence="10">The sequence shown here is derived from an EMBL/GenBank/DDBJ whole genome shotgun (WGS) entry which is preliminary data.</text>
</comment>
<organism evidence="10 11">
    <name type="scientific">Cadophora malorum</name>
    <dbReference type="NCBI Taxonomy" id="108018"/>
    <lineage>
        <taxon>Eukaryota</taxon>
        <taxon>Fungi</taxon>
        <taxon>Dikarya</taxon>
        <taxon>Ascomycota</taxon>
        <taxon>Pezizomycotina</taxon>
        <taxon>Leotiomycetes</taxon>
        <taxon>Helotiales</taxon>
        <taxon>Ploettnerulaceae</taxon>
        <taxon>Cadophora</taxon>
    </lineage>
</organism>
<feature type="transmembrane region" description="Helical" evidence="8">
    <location>
        <begin position="104"/>
        <end position="125"/>
    </location>
</feature>
<dbReference type="SUPFAM" id="SSF103473">
    <property type="entry name" value="MFS general substrate transporter"/>
    <property type="match status" value="1"/>
</dbReference>
<feature type="transmembrane region" description="Helical" evidence="8">
    <location>
        <begin position="458"/>
        <end position="474"/>
    </location>
</feature>
<evidence type="ECO:0000256" key="6">
    <source>
        <dbReference type="ARBA" id="ARBA00023136"/>
    </source>
</evidence>
<keyword evidence="4 8" id="KW-0812">Transmembrane</keyword>
<keyword evidence="3 7" id="KW-0813">Transport</keyword>
<feature type="transmembrane region" description="Helical" evidence="8">
    <location>
        <begin position="358"/>
        <end position="377"/>
    </location>
</feature>
<comment type="similarity">
    <text evidence="2 7">Belongs to the major facilitator superfamily. Sugar transporter (TC 2.A.1.1) family.</text>
</comment>
<reference evidence="10" key="1">
    <citation type="submission" date="2021-02" db="EMBL/GenBank/DDBJ databases">
        <title>Genome sequence Cadophora malorum strain M34.</title>
        <authorList>
            <person name="Stefanovic E."/>
            <person name="Vu D."/>
            <person name="Scully C."/>
            <person name="Dijksterhuis J."/>
            <person name="Roader J."/>
            <person name="Houbraken J."/>
        </authorList>
    </citation>
    <scope>NUCLEOTIDE SEQUENCE</scope>
    <source>
        <strain evidence="10">M34</strain>
    </source>
</reference>
<dbReference type="GO" id="GO:0005351">
    <property type="term" value="F:carbohydrate:proton symporter activity"/>
    <property type="evidence" value="ECO:0007669"/>
    <property type="project" value="TreeGrafter"/>
</dbReference>
<evidence type="ECO:0000313" key="11">
    <source>
        <dbReference type="Proteomes" id="UP000664132"/>
    </source>
</evidence>
<evidence type="ECO:0000259" key="9">
    <source>
        <dbReference type="PROSITE" id="PS50850"/>
    </source>
</evidence>
<evidence type="ECO:0000256" key="4">
    <source>
        <dbReference type="ARBA" id="ARBA00022692"/>
    </source>
</evidence>
<dbReference type="Gene3D" id="1.20.1250.20">
    <property type="entry name" value="MFS general substrate transporter like domains"/>
    <property type="match status" value="1"/>
</dbReference>
<dbReference type="FunFam" id="1.20.1250.20:FF:000078">
    <property type="entry name" value="MFS maltose transporter, putative"/>
    <property type="match status" value="1"/>
</dbReference>
<proteinExistence type="inferred from homology"/>
<dbReference type="InterPro" id="IPR020846">
    <property type="entry name" value="MFS_dom"/>
</dbReference>
<dbReference type="InterPro" id="IPR050360">
    <property type="entry name" value="MFS_Sugar_Transporters"/>
</dbReference>
<feature type="transmembrane region" description="Helical" evidence="8">
    <location>
        <begin position="57"/>
        <end position="84"/>
    </location>
</feature>
<feature type="transmembrane region" description="Helical" evidence="8">
    <location>
        <begin position="137"/>
        <end position="155"/>
    </location>
</feature>
<name>A0A8H7T9W9_9HELO</name>
<feature type="domain" description="Major facilitator superfamily (MFS) profile" evidence="9">
    <location>
        <begin position="60"/>
        <end position="508"/>
    </location>
</feature>
<evidence type="ECO:0000256" key="7">
    <source>
        <dbReference type="RuleBase" id="RU003346"/>
    </source>
</evidence>
<dbReference type="Pfam" id="PF00083">
    <property type="entry name" value="Sugar_tr"/>
    <property type="match status" value="1"/>
</dbReference>
<feature type="transmembrane region" description="Helical" evidence="8">
    <location>
        <begin position="195"/>
        <end position="214"/>
    </location>
</feature>
<dbReference type="InterPro" id="IPR036259">
    <property type="entry name" value="MFS_trans_sf"/>
</dbReference>
<dbReference type="InterPro" id="IPR005829">
    <property type="entry name" value="Sugar_transporter_CS"/>
</dbReference>
<feature type="transmembrane region" description="Helical" evidence="8">
    <location>
        <begin position="322"/>
        <end position="346"/>
    </location>
</feature>
<sequence>MDPEKVEKVLDARVEATDNENLEVSEKEAQRRQDVISATRDEHNLTFLQAMRKYRKAVMWSVIASMSTIMESYDIQIMGGFFAYPSFQKKYGIELGNGKYSIPASWQVALKLGPNIGLVIGVFANGWLAEKYGHKRVMIAAHLVLIATIFATFFAPNPRILLIGEILCGLPWGIFAAAAPSYAAEIVPMTLRGYLTTYVNLCWVMGRLIATGVLKGLLGYTSQWGYRIPFALQWMWPAPLAIILCFAPDSPWWLVRKGRTEDAQKTLERLLSSSEHDPRSVSEASRQFRAMIEQTIQTEKDLNIGTNYAECFKGTNLRRTEVACICWAGQAVVGFAIQNYITYFFTLAGLSPDDAFKMTLGTFSLAWVGTVSSWFVSARCGRRAMYLTGLSILAPIMWAVGLSDFAPSTSALRWAQSSLLLVWFATYGVSLGPVPYAVATEVSASRLRIKTIAMARNSTYFIQILNIVVAPYMLNPQKGNLKGKAALPAAFMSTCLLVWAFFRLPETRGRTFEELDLLFAKKLSARKFGGYKFEETE</sequence>